<protein>
    <submittedName>
        <fullName evidence="1">Uncharacterized protein</fullName>
    </submittedName>
</protein>
<organism evidence="1 2">
    <name type="scientific">Lactobacillus mulieris</name>
    <dbReference type="NCBI Taxonomy" id="2508708"/>
    <lineage>
        <taxon>Bacteria</taxon>
        <taxon>Bacillati</taxon>
        <taxon>Bacillota</taxon>
        <taxon>Bacilli</taxon>
        <taxon>Lactobacillales</taxon>
        <taxon>Lactobacillaceae</taxon>
        <taxon>Lactobacillus</taxon>
    </lineage>
</organism>
<dbReference type="EMBL" id="JAKHEY010000009">
    <property type="protein sequence ID" value="MCZ9678693.1"/>
    <property type="molecule type" value="Genomic_DNA"/>
</dbReference>
<accession>A0AAW5WYT2</accession>
<evidence type="ECO:0000313" key="1">
    <source>
        <dbReference type="EMBL" id="MCZ9678693.1"/>
    </source>
</evidence>
<gene>
    <name evidence="1" type="ORF">L2Z99_06280</name>
</gene>
<reference evidence="1" key="1">
    <citation type="submission" date="2022-01" db="EMBL/GenBank/DDBJ databases">
        <title>STING isolate genome collection.</title>
        <authorList>
            <person name="France M."/>
            <person name="Rutt L."/>
            <person name="Humphrys M."/>
            <person name="Ravel J."/>
        </authorList>
    </citation>
    <scope>NUCLEOTIDE SEQUENCE</scope>
    <source>
        <strain evidence="1">C0081E5</strain>
    </source>
</reference>
<comment type="caution">
    <text evidence="1">The sequence shown here is derived from an EMBL/GenBank/DDBJ whole genome shotgun (WGS) entry which is preliminary data.</text>
</comment>
<name>A0AAW5WYT2_9LACO</name>
<dbReference type="RefSeq" id="WP_234977411.1">
    <property type="nucleotide sequence ID" value="NZ_JAKHEY010000009.1"/>
</dbReference>
<dbReference type="AlphaFoldDB" id="A0AAW5WYT2"/>
<sequence length="174" mass="20399">MTRLKCTRLIFEKYDRVVTVEYKHAIEAMSEHKPIVGRSADFRNDNGEYYFAEKLKKVAFNPKFVFYAEPIEVLEKFEETKFYQKKTAQLDELQRTIENSKFYKSQNLKFVVRKSISKFDNQLSSLQFFEKDSHEAMFSVNDFLKNGGIIIYNPQKVVTTGLEKSGGGLYILED</sequence>
<proteinExistence type="predicted"/>
<dbReference type="Proteomes" id="UP001211566">
    <property type="component" value="Unassembled WGS sequence"/>
</dbReference>
<evidence type="ECO:0000313" key="2">
    <source>
        <dbReference type="Proteomes" id="UP001211566"/>
    </source>
</evidence>